<dbReference type="GO" id="GO:0070920">
    <property type="term" value="P:regulation of regulatory ncRNA processing"/>
    <property type="evidence" value="ECO:0007669"/>
    <property type="project" value="TreeGrafter"/>
</dbReference>
<sequence length="294" mass="32358">MEVQNGAAPPPPPPEGGEAMDTGVDTPRKRQFWPRSGSKISKKEKLRRFNMRLSKVLQPKNAVMILNELVRNTTYTIDEMPVKADNRPAFKVTVVVDGVEHVGYGHTKTVAKNAAAENALKHVVKHNKLSEFKQQQEEEGVEKMMITEEDTNQPLPWQHVASFALFKLFTSWGEDPNAIKNAVIGALTGNPPQSATVNENNALEMRPAKKMPANPETMNPLMLINQMMPYAQFEEIGKSGVPPNLTFTFKCTANGQSFIGTGSNKKAAKKMAAFAVCHSVLGVAYPPDVYQPTA</sequence>
<dbReference type="OrthoDB" id="6363432at2759"/>
<dbReference type="GO" id="GO:0003725">
    <property type="term" value="F:double-stranded RNA binding"/>
    <property type="evidence" value="ECO:0007669"/>
    <property type="project" value="TreeGrafter"/>
</dbReference>
<organism evidence="5 6">
    <name type="scientific">Callosobruchus maculatus</name>
    <name type="common">Southern cowpea weevil</name>
    <name type="synonym">Pulse bruchid</name>
    <dbReference type="NCBI Taxonomy" id="64391"/>
    <lineage>
        <taxon>Eukaryota</taxon>
        <taxon>Metazoa</taxon>
        <taxon>Ecdysozoa</taxon>
        <taxon>Arthropoda</taxon>
        <taxon>Hexapoda</taxon>
        <taxon>Insecta</taxon>
        <taxon>Pterygota</taxon>
        <taxon>Neoptera</taxon>
        <taxon>Endopterygota</taxon>
        <taxon>Coleoptera</taxon>
        <taxon>Polyphaga</taxon>
        <taxon>Cucujiformia</taxon>
        <taxon>Chrysomeloidea</taxon>
        <taxon>Chrysomelidae</taxon>
        <taxon>Bruchinae</taxon>
        <taxon>Bruchini</taxon>
        <taxon>Callosobruchus</taxon>
    </lineage>
</organism>
<evidence type="ECO:0000259" key="4">
    <source>
        <dbReference type="PROSITE" id="PS50137"/>
    </source>
</evidence>
<evidence type="ECO:0000256" key="2">
    <source>
        <dbReference type="PROSITE-ProRule" id="PRU00266"/>
    </source>
</evidence>
<dbReference type="InterPro" id="IPR051247">
    <property type="entry name" value="RLC_Component"/>
</dbReference>
<dbReference type="GO" id="GO:0070578">
    <property type="term" value="C:RISC-loading complex"/>
    <property type="evidence" value="ECO:0007669"/>
    <property type="project" value="TreeGrafter"/>
</dbReference>
<dbReference type="GO" id="GO:0030422">
    <property type="term" value="P:siRNA processing"/>
    <property type="evidence" value="ECO:0007669"/>
    <property type="project" value="TreeGrafter"/>
</dbReference>
<keyword evidence="6" id="KW-1185">Reference proteome</keyword>
<dbReference type="GO" id="GO:0005737">
    <property type="term" value="C:cytoplasm"/>
    <property type="evidence" value="ECO:0007669"/>
    <property type="project" value="TreeGrafter"/>
</dbReference>
<feature type="region of interest" description="Disordered" evidence="3">
    <location>
        <begin position="1"/>
        <end position="40"/>
    </location>
</feature>
<keyword evidence="1 2" id="KW-0694">RNA-binding</keyword>
<dbReference type="GO" id="GO:0035197">
    <property type="term" value="F:siRNA binding"/>
    <property type="evidence" value="ECO:0007669"/>
    <property type="project" value="TreeGrafter"/>
</dbReference>
<dbReference type="InterPro" id="IPR014720">
    <property type="entry name" value="dsRBD_dom"/>
</dbReference>
<proteinExistence type="predicted"/>
<dbReference type="SUPFAM" id="SSF54768">
    <property type="entry name" value="dsRNA-binding domain-like"/>
    <property type="match status" value="2"/>
</dbReference>
<evidence type="ECO:0000256" key="1">
    <source>
        <dbReference type="ARBA" id="ARBA00022884"/>
    </source>
</evidence>
<reference evidence="5 6" key="1">
    <citation type="submission" date="2019-01" db="EMBL/GenBank/DDBJ databases">
        <authorList>
            <person name="Sayadi A."/>
        </authorList>
    </citation>
    <scope>NUCLEOTIDE SEQUENCE [LARGE SCALE GENOMIC DNA]</scope>
</reference>
<name>A0A653D8R3_CALMS</name>
<feature type="domain" description="DRBM" evidence="4">
    <location>
        <begin position="61"/>
        <end position="125"/>
    </location>
</feature>
<dbReference type="Pfam" id="PF00035">
    <property type="entry name" value="dsrm"/>
    <property type="match status" value="2"/>
</dbReference>
<accession>A0A653D8R3</accession>
<dbReference type="GO" id="GO:0005634">
    <property type="term" value="C:nucleus"/>
    <property type="evidence" value="ECO:0007669"/>
    <property type="project" value="TreeGrafter"/>
</dbReference>
<dbReference type="SMART" id="SM00358">
    <property type="entry name" value="DSRM"/>
    <property type="match status" value="2"/>
</dbReference>
<dbReference type="Proteomes" id="UP000410492">
    <property type="component" value="Unassembled WGS sequence"/>
</dbReference>
<evidence type="ECO:0000313" key="5">
    <source>
        <dbReference type="EMBL" id="VEN55941.1"/>
    </source>
</evidence>
<gene>
    <name evidence="5" type="ORF">CALMAC_LOCUS14982</name>
</gene>
<dbReference type="PROSITE" id="PS50137">
    <property type="entry name" value="DS_RBD"/>
    <property type="match status" value="2"/>
</dbReference>
<dbReference type="PANTHER" id="PTHR46205:SF3">
    <property type="entry name" value="LOQUACIOUS, ISOFORM B"/>
    <property type="match status" value="1"/>
</dbReference>
<evidence type="ECO:0000256" key="3">
    <source>
        <dbReference type="SAM" id="MobiDB-lite"/>
    </source>
</evidence>
<dbReference type="Gene3D" id="3.30.160.20">
    <property type="match status" value="2"/>
</dbReference>
<dbReference type="AlphaFoldDB" id="A0A653D8R3"/>
<feature type="domain" description="DRBM" evidence="4">
    <location>
        <begin position="216"/>
        <end position="282"/>
    </location>
</feature>
<dbReference type="GO" id="GO:0016442">
    <property type="term" value="C:RISC complex"/>
    <property type="evidence" value="ECO:0007669"/>
    <property type="project" value="TreeGrafter"/>
</dbReference>
<dbReference type="PANTHER" id="PTHR46205">
    <property type="entry name" value="LOQUACIOUS, ISOFORM B"/>
    <property type="match status" value="1"/>
</dbReference>
<protein>
    <recommendedName>
        <fullName evidence="4">DRBM domain-containing protein</fullName>
    </recommendedName>
</protein>
<evidence type="ECO:0000313" key="6">
    <source>
        <dbReference type="Proteomes" id="UP000410492"/>
    </source>
</evidence>
<dbReference type="EMBL" id="CAACVG010010497">
    <property type="protein sequence ID" value="VEN55941.1"/>
    <property type="molecule type" value="Genomic_DNA"/>
</dbReference>